<evidence type="ECO:0000259" key="3">
    <source>
        <dbReference type="Pfam" id="PF00149"/>
    </source>
</evidence>
<dbReference type="InterPro" id="IPR029052">
    <property type="entry name" value="Metallo-depent_PP-like"/>
</dbReference>
<keyword evidence="1" id="KW-0479">Metal-binding</keyword>
<evidence type="ECO:0000313" key="4">
    <source>
        <dbReference type="EMBL" id="ODS31649.1"/>
    </source>
</evidence>
<dbReference type="GO" id="GO:0016020">
    <property type="term" value="C:membrane"/>
    <property type="evidence" value="ECO:0007669"/>
    <property type="project" value="GOC"/>
</dbReference>
<dbReference type="Proteomes" id="UP000094056">
    <property type="component" value="Unassembled WGS sequence"/>
</dbReference>
<sequence>MEVSIPFHNLPEGLEGFRIVQITDTHVGPTARHDYMEVVVERVNMLTPDIIVFTGDIADGTASHLRNKVSPLANLSANYGSYFATGNHEYLFGEQAWLEEIDRLGLKVLLNEHQILQCGKGRITLAGVTDYSAGGFNSKHTSNPEASLSGASQCNLKILLAHQPRSIYAAARSGFDLQISGHTHGGQFYPWRFACFSPFLAGLYKFENTWIYVSRGTGYWGPPLRLGVTSEITLIKLTSGKLTPNLA</sequence>
<protein>
    <recommendedName>
        <fullName evidence="3">Calcineurin-like phosphoesterase domain-containing protein</fullName>
    </recommendedName>
</protein>
<dbReference type="GO" id="GO:0046872">
    <property type="term" value="F:metal ion binding"/>
    <property type="evidence" value="ECO:0007669"/>
    <property type="project" value="UniProtKB-KW"/>
</dbReference>
<dbReference type="Pfam" id="PF00149">
    <property type="entry name" value="Metallophos"/>
    <property type="match status" value="1"/>
</dbReference>
<feature type="domain" description="Calcineurin-like phosphoesterase" evidence="3">
    <location>
        <begin position="17"/>
        <end position="185"/>
    </location>
</feature>
<dbReference type="InterPro" id="IPR004843">
    <property type="entry name" value="Calcineurin-like_PHP"/>
</dbReference>
<dbReference type="CDD" id="cd07385">
    <property type="entry name" value="MPP_YkuE_C"/>
    <property type="match status" value="1"/>
</dbReference>
<evidence type="ECO:0000313" key="5">
    <source>
        <dbReference type="Proteomes" id="UP000094056"/>
    </source>
</evidence>
<dbReference type="EMBL" id="MAYW01000103">
    <property type="protein sequence ID" value="ODS31649.1"/>
    <property type="molecule type" value="Genomic_DNA"/>
</dbReference>
<accession>A0A1E3X7W9</accession>
<evidence type="ECO:0000256" key="2">
    <source>
        <dbReference type="ARBA" id="ARBA00022801"/>
    </source>
</evidence>
<reference evidence="4 5" key="1">
    <citation type="submission" date="2016-07" db="EMBL/GenBank/DDBJ databases">
        <title>Draft genome of Scalindua rubra, obtained from a brine-seawater interface in the Red Sea, sheds light on salt adaptation in anammox bacteria.</title>
        <authorList>
            <person name="Speth D.R."/>
            <person name="Lagkouvardos I."/>
            <person name="Wang Y."/>
            <person name="Qian P.-Y."/>
            <person name="Dutilh B.E."/>
            <person name="Jetten M.S."/>
        </authorList>
    </citation>
    <scope>NUCLEOTIDE SEQUENCE [LARGE SCALE GENOMIC DNA]</scope>
    <source>
        <strain evidence="4">BSI-1</strain>
    </source>
</reference>
<dbReference type="GO" id="GO:0008758">
    <property type="term" value="F:UDP-2,3-diacylglucosamine hydrolase activity"/>
    <property type="evidence" value="ECO:0007669"/>
    <property type="project" value="TreeGrafter"/>
</dbReference>
<dbReference type="AlphaFoldDB" id="A0A1E3X7W9"/>
<dbReference type="GO" id="GO:0009245">
    <property type="term" value="P:lipid A biosynthetic process"/>
    <property type="evidence" value="ECO:0007669"/>
    <property type="project" value="TreeGrafter"/>
</dbReference>
<dbReference type="SUPFAM" id="SSF56300">
    <property type="entry name" value="Metallo-dependent phosphatases"/>
    <property type="match status" value="1"/>
</dbReference>
<dbReference type="PANTHER" id="PTHR31302:SF31">
    <property type="entry name" value="PHOSPHODIESTERASE YAEI"/>
    <property type="match status" value="1"/>
</dbReference>
<keyword evidence="2" id="KW-0378">Hydrolase</keyword>
<comment type="caution">
    <text evidence="4">The sequence shown here is derived from an EMBL/GenBank/DDBJ whole genome shotgun (WGS) entry which is preliminary data.</text>
</comment>
<gene>
    <name evidence="4" type="ORF">SCARUB_03229</name>
</gene>
<dbReference type="Gene3D" id="3.60.21.10">
    <property type="match status" value="1"/>
</dbReference>
<organism evidence="4 5">
    <name type="scientific">Candidatus Scalindua rubra</name>
    <dbReference type="NCBI Taxonomy" id="1872076"/>
    <lineage>
        <taxon>Bacteria</taxon>
        <taxon>Pseudomonadati</taxon>
        <taxon>Planctomycetota</taxon>
        <taxon>Candidatus Brocadiia</taxon>
        <taxon>Candidatus Brocadiales</taxon>
        <taxon>Candidatus Scalinduaceae</taxon>
        <taxon>Candidatus Scalindua</taxon>
    </lineage>
</organism>
<evidence type="ECO:0000256" key="1">
    <source>
        <dbReference type="ARBA" id="ARBA00022723"/>
    </source>
</evidence>
<dbReference type="PANTHER" id="PTHR31302">
    <property type="entry name" value="TRANSMEMBRANE PROTEIN WITH METALLOPHOSPHOESTERASE DOMAIN-RELATED"/>
    <property type="match status" value="1"/>
</dbReference>
<dbReference type="InterPro" id="IPR051158">
    <property type="entry name" value="Metallophosphoesterase_sf"/>
</dbReference>
<name>A0A1E3X7W9_9BACT</name>
<proteinExistence type="predicted"/>